<name>A0A4U5V7M8_COLLU</name>
<dbReference type="InterPro" id="IPR002919">
    <property type="entry name" value="TIL_dom"/>
</dbReference>
<evidence type="ECO:0000259" key="5">
    <source>
        <dbReference type="Pfam" id="PF01826"/>
    </source>
</evidence>
<keyword evidence="2" id="KW-0964">Secreted</keyword>
<dbReference type="CDD" id="cd19941">
    <property type="entry name" value="TIL"/>
    <property type="match status" value="1"/>
</dbReference>
<dbReference type="FunFam" id="2.10.25.10:FF:000236">
    <property type="entry name" value="BMP-binding endothelial regulator protein-like"/>
    <property type="match status" value="1"/>
</dbReference>
<dbReference type="EMBL" id="CM014091">
    <property type="protein sequence ID" value="TKS82615.1"/>
    <property type="molecule type" value="Genomic_DNA"/>
</dbReference>
<dbReference type="STRING" id="240159.A0A4U5V7M8"/>
<dbReference type="InterPro" id="IPR036084">
    <property type="entry name" value="Ser_inhib-like_sf"/>
</dbReference>
<dbReference type="Pfam" id="PF01826">
    <property type="entry name" value="TIL"/>
    <property type="match status" value="1"/>
</dbReference>
<proteinExistence type="predicted"/>
<gene>
    <name evidence="6" type="ORF">D9C73_016724</name>
</gene>
<dbReference type="Proteomes" id="UP000298787">
    <property type="component" value="Chromosome 14"/>
</dbReference>
<evidence type="ECO:0000256" key="4">
    <source>
        <dbReference type="SAM" id="MobiDB-lite"/>
    </source>
</evidence>
<dbReference type="AlphaFoldDB" id="A0A4U5V7M8"/>
<dbReference type="PANTHER" id="PTHR46698">
    <property type="entry name" value="CROSSVEINLESS 2"/>
    <property type="match status" value="1"/>
</dbReference>
<sequence length="116" mass="12521">MTIPNRALPSPPTHASHKGHRPGQAMGLMQRPWNNTSRACEREGVPVLWKADTACMATQCKHGAVYDTCGPGCTKTCDNWNEIGPCHKPCVAGCHCPANLVLFQGRCIKPIACPGR</sequence>
<evidence type="ECO:0000256" key="2">
    <source>
        <dbReference type="ARBA" id="ARBA00022525"/>
    </source>
</evidence>
<reference evidence="6 7" key="1">
    <citation type="submission" date="2019-01" db="EMBL/GenBank/DDBJ databases">
        <title>Genome Assembly of Collichthys lucidus.</title>
        <authorList>
            <person name="Cai M."/>
            <person name="Xiao S."/>
        </authorList>
    </citation>
    <scope>NUCLEOTIDE SEQUENCE [LARGE SCALE GENOMIC DNA]</scope>
    <source>
        <strain evidence="6">JT15FE1705JMU</strain>
        <tissue evidence="6">Muscle</tissue>
    </source>
</reference>
<dbReference type="GO" id="GO:0005576">
    <property type="term" value="C:extracellular region"/>
    <property type="evidence" value="ECO:0007669"/>
    <property type="project" value="UniProtKB-SubCell"/>
</dbReference>
<dbReference type="Gene3D" id="2.10.25.10">
    <property type="entry name" value="Laminin"/>
    <property type="match status" value="1"/>
</dbReference>
<feature type="region of interest" description="Disordered" evidence="4">
    <location>
        <begin position="1"/>
        <end position="28"/>
    </location>
</feature>
<dbReference type="SUPFAM" id="SSF57567">
    <property type="entry name" value="Serine protease inhibitors"/>
    <property type="match status" value="1"/>
</dbReference>
<dbReference type="PANTHER" id="PTHR46698:SF4">
    <property type="entry name" value="CROSSVEINLESS 2"/>
    <property type="match status" value="1"/>
</dbReference>
<evidence type="ECO:0000313" key="7">
    <source>
        <dbReference type="Proteomes" id="UP000298787"/>
    </source>
</evidence>
<comment type="subcellular location">
    <subcellularLocation>
        <location evidence="1">Secreted</location>
    </subcellularLocation>
</comment>
<dbReference type="InterPro" id="IPR052424">
    <property type="entry name" value="Kielin_Chordin-BMP_Reg"/>
</dbReference>
<keyword evidence="3" id="KW-0732">Signal</keyword>
<keyword evidence="7" id="KW-1185">Reference proteome</keyword>
<organism evidence="6 7">
    <name type="scientific">Collichthys lucidus</name>
    <name type="common">Big head croaker</name>
    <name type="synonym">Sciaena lucida</name>
    <dbReference type="NCBI Taxonomy" id="240159"/>
    <lineage>
        <taxon>Eukaryota</taxon>
        <taxon>Metazoa</taxon>
        <taxon>Chordata</taxon>
        <taxon>Craniata</taxon>
        <taxon>Vertebrata</taxon>
        <taxon>Euteleostomi</taxon>
        <taxon>Actinopterygii</taxon>
        <taxon>Neopterygii</taxon>
        <taxon>Teleostei</taxon>
        <taxon>Neoteleostei</taxon>
        <taxon>Acanthomorphata</taxon>
        <taxon>Eupercaria</taxon>
        <taxon>Sciaenidae</taxon>
        <taxon>Collichthys</taxon>
    </lineage>
</organism>
<evidence type="ECO:0000313" key="6">
    <source>
        <dbReference type="EMBL" id="TKS82615.1"/>
    </source>
</evidence>
<protein>
    <submittedName>
        <fullName evidence="6">BMP-binding endothelial regulator protein</fullName>
    </submittedName>
</protein>
<feature type="domain" description="TIL" evidence="5">
    <location>
        <begin position="60"/>
        <end position="113"/>
    </location>
</feature>
<evidence type="ECO:0000256" key="1">
    <source>
        <dbReference type="ARBA" id="ARBA00004613"/>
    </source>
</evidence>
<evidence type="ECO:0000256" key="3">
    <source>
        <dbReference type="ARBA" id="ARBA00022729"/>
    </source>
</evidence>
<accession>A0A4U5V7M8</accession>